<comment type="caution">
    <text evidence="1">The sequence shown here is derived from an EMBL/GenBank/DDBJ whole genome shotgun (WGS) entry which is preliminary data.</text>
</comment>
<evidence type="ECO:0000313" key="1">
    <source>
        <dbReference type="EMBL" id="KAH6627640.1"/>
    </source>
</evidence>
<dbReference type="EMBL" id="JAGIZQ010000005">
    <property type="protein sequence ID" value="KAH6627640.1"/>
    <property type="molecule type" value="Genomic_DNA"/>
</dbReference>
<proteinExistence type="predicted"/>
<reference evidence="1 2" key="1">
    <citation type="journal article" date="2021" name="Nat. Commun.">
        <title>Genetic determinants of endophytism in the Arabidopsis root mycobiome.</title>
        <authorList>
            <person name="Mesny F."/>
            <person name="Miyauchi S."/>
            <person name="Thiergart T."/>
            <person name="Pickel B."/>
            <person name="Atanasova L."/>
            <person name="Karlsson M."/>
            <person name="Huettel B."/>
            <person name="Barry K.W."/>
            <person name="Haridas S."/>
            <person name="Chen C."/>
            <person name="Bauer D."/>
            <person name="Andreopoulos W."/>
            <person name="Pangilinan J."/>
            <person name="LaButti K."/>
            <person name="Riley R."/>
            <person name="Lipzen A."/>
            <person name="Clum A."/>
            <person name="Drula E."/>
            <person name="Henrissat B."/>
            <person name="Kohler A."/>
            <person name="Grigoriev I.V."/>
            <person name="Martin F.M."/>
            <person name="Hacquard S."/>
        </authorList>
    </citation>
    <scope>NUCLEOTIDE SEQUENCE [LARGE SCALE GENOMIC DNA]</scope>
    <source>
        <strain evidence="1 2">MPI-SDFR-AT-0079</strain>
    </source>
</reference>
<name>A0ACB7P364_9PEZI</name>
<gene>
    <name evidence="1" type="ORF">F5144DRAFT_535422</name>
</gene>
<protein>
    <submittedName>
        <fullName evidence="1">Alpha/Beta hydrolase protein</fullName>
    </submittedName>
</protein>
<organism evidence="1 2">
    <name type="scientific">Chaetomium tenue</name>
    <dbReference type="NCBI Taxonomy" id="1854479"/>
    <lineage>
        <taxon>Eukaryota</taxon>
        <taxon>Fungi</taxon>
        <taxon>Dikarya</taxon>
        <taxon>Ascomycota</taxon>
        <taxon>Pezizomycotina</taxon>
        <taxon>Sordariomycetes</taxon>
        <taxon>Sordariomycetidae</taxon>
        <taxon>Sordariales</taxon>
        <taxon>Chaetomiaceae</taxon>
        <taxon>Chaetomium</taxon>
    </lineage>
</organism>
<sequence>MAHRRLLKPLAFLAIALLLILPAVSAASAGCGKSPAVTAGSKIMTVNGKNRRWMIRLPQGYDQNRPYKLIFGIHWLDADFMAVDGGTAPYYGLQRLANNSAIFVSPDGLNKGWGNQGGEDVTFIDEIYKTVSNGLCIDEKQVFSTGFSYGGAMSYALACARPNIFRAIGVLSGAQLSGCSGGNTPVAYYGQHGVRDGVLPISMGKQLRDNFVRVNGCTQGQQAAEPARNSRRHIKTVYQGCDPKYPVVFTAFDEDHVALPQDSGGDGGPNSWTVAELWAFFSQFSS</sequence>
<evidence type="ECO:0000313" key="2">
    <source>
        <dbReference type="Proteomes" id="UP000724584"/>
    </source>
</evidence>
<accession>A0ACB7P364</accession>
<dbReference type="Proteomes" id="UP000724584">
    <property type="component" value="Unassembled WGS sequence"/>
</dbReference>
<keyword evidence="2" id="KW-1185">Reference proteome</keyword>
<keyword evidence="1" id="KW-0378">Hydrolase</keyword>